<evidence type="ECO:0000256" key="4">
    <source>
        <dbReference type="ARBA" id="ARBA00013028"/>
    </source>
</evidence>
<evidence type="ECO:0000256" key="8">
    <source>
        <dbReference type="ARBA" id="ARBA00023239"/>
    </source>
</evidence>
<reference evidence="11" key="1">
    <citation type="submission" date="2016-10" db="EMBL/GenBank/DDBJ databases">
        <title>Sequence of Gallionella enrichment culture.</title>
        <authorList>
            <person name="Poehlein A."/>
            <person name="Muehling M."/>
            <person name="Daniel R."/>
        </authorList>
    </citation>
    <scope>NUCLEOTIDE SEQUENCE</scope>
</reference>
<comment type="pathway">
    <text evidence="2">Amino-acid biosynthesis; L-threonine biosynthesis; L-threonine from L-aspartate: step 5/5.</text>
</comment>
<accession>A0A1J5S3Y7</accession>
<keyword evidence="8 11" id="KW-0456">Lyase</keyword>
<dbReference type="Gene3D" id="3.40.50.1100">
    <property type="match status" value="2"/>
</dbReference>
<sequence length="452" mass="49919">MRFISTRGQTPALGFSDAVATGLAPDGGLFLPESLPDLSGALAHFAGLNYAALCAEFFSFFATDIPPAELGAMAERAYRTFDHKDVAPLVRLDERTFVLELFHGPTLAFKDFALQFLGNLYERQCRLRGESINVLGATSGDTGSAAIHGLLGKPGTAIFILYPEGRTSPLQERQMACTGAPNVFALSVDGTFDDAQAALKEVFGDQDFRFRHRLSAVNSINLARVLAQCVYYLWAWLRLPADLRDRVEFVVPTGNFGNVLAGWMLRRMGVPIPGFRVATNQNDILHRLFETGEYRIGEVHPSLAPSMDIQVASNFERFLYYSLGSDPARVREVMRTFRETGSYRFEQFDRDCFSASRCTDGEIPGIIADLYRKFGYVADPHTACGFKDLRPDRVSVVLATAHPAKFPDTIVSAIGVEPRHPTLEALKSKPLVKHRIAAEPAVIKQFIESNAV</sequence>
<evidence type="ECO:0000256" key="2">
    <source>
        <dbReference type="ARBA" id="ARBA00004979"/>
    </source>
</evidence>
<evidence type="ECO:0000259" key="9">
    <source>
        <dbReference type="Pfam" id="PF00291"/>
    </source>
</evidence>
<dbReference type="UniPathway" id="UPA00050">
    <property type="reaction ID" value="UER00065"/>
</dbReference>
<evidence type="ECO:0000313" key="11">
    <source>
        <dbReference type="EMBL" id="OIQ98847.1"/>
    </source>
</evidence>
<dbReference type="Pfam" id="PF00291">
    <property type="entry name" value="PALP"/>
    <property type="match status" value="1"/>
</dbReference>
<dbReference type="InterPro" id="IPR051166">
    <property type="entry name" value="Threonine_Synthase"/>
</dbReference>
<keyword evidence="7" id="KW-0663">Pyridoxal phosphate</keyword>
<proteinExistence type="inferred from homology"/>
<dbReference type="InterPro" id="IPR001926">
    <property type="entry name" value="TrpB-like_PALP"/>
</dbReference>
<dbReference type="PANTHER" id="PTHR42690:SF1">
    <property type="entry name" value="THREONINE SYNTHASE-LIKE 2"/>
    <property type="match status" value="1"/>
</dbReference>
<dbReference type="GO" id="GO:0030170">
    <property type="term" value="F:pyridoxal phosphate binding"/>
    <property type="evidence" value="ECO:0007669"/>
    <property type="project" value="InterPro"/>
</dbReference>
<dbReference type="InterPro" id="IPR036052">
    <property type="entry name" value="TrpB-like_PALP_sf"/>
</dbReference>
<protein>
    <recommendedName>
        <fullName evidence="4">threonine synthase</fullName>
        <ecNumber evidence="4">4.2.3.1</ecNumber>
    </recommendedName>
</protein>
<evidence type="ECO:0000256" key="6">
    <source>
        <dbReference type="ARBA" id="ARBA00022697"/>
    </source>
</evidence>
<feature type="domain" description="Tryptophan synthase beta chain-like PALP" evidence="9">
    <location>
        <begin position="97"/>
        <end position="315"/>
    </location>
</feature>
<dbReference type="GO" id="GO:0004795">
    <property type="term" value="F:threonine synthase activity"/>
    <property type="evidence" value="ECO:0007669"/>
    <property type="project" value="UniProtKB-EC"/>
</dbReference>
<comment type="caution">
    <text evidence="11">The sequence shown here is derived from an EMBL/GenBank/DDBJ whole genome shotgun (WGS) entry which is preliminary data.</text>
</comment>
<evidence type="ECO:0000256" key="1">
    <source>
        <dbReference type="ARBA" id="ARBA00001933"/>
    </source>
</evidence>
<name>A0A1J5S3Y7_9ZZZZ</name>
<keyword evidence="5" id="KW-0028">Amino-acid biosynthesis</keyword>
<dbReference type="EC" id="4.2.3.1" evidence="4"/>
<dbReference type="PROSITE" id="PS00165">
    <property type="entry name" value="DEHYDRATASE_SER_THR"/>
    <property type="match status" value="1"/>
</dbReference>
<evidence type="ECO:0000259" key="10">
    <source>
        <dbReference type="Pfam" id="PF14821"/>
    </source>
</evidence>
<dbReference type="EMBL" id="MLJW01000113">
    <property type="protein sequence ID" value="OIQ98847.1"/>
    <property type="molecule type" value="Genomic_DNA"/>
</dbReference>
<dbReference type="InterPro" id="IPR000634">
    <property type="entry name" value="Ser/Thr_deHydtase_PyrdxlP-BS"/>
</dbReference>
<dbReference type="NCBIfam" id="TIGR00260">
    <property type="entry name" value="thrC"/>
    <property type="match status" value="1"/>
</dbReference>
<dbReference type="CDD" id="cd01560">
    <property type="entry name" value="Thr-synth_2"/>
    <property type="match status" value="1"/>
</dbReference>
<feature type="domain" description="Threonine synthase N-terminal" evidence="10">
    <location>
        <begin position="2"/>
        <end position="78"/>
    </location>
</feature>
<evidence type="ECO:0000256" key="3">
    <source>
        <dbReference type="ARBA" id="ARBA00005517"/>
    </source>
</evidence>
<dbReference type="Gene3D" id="3.90.1380.10">
    <property type="entry name" value="Threonine synthase, N-terminal domain"/>
    <property type="match status" value="1"/>
</dbReference>
<dbReference type="PANTHER" id="PTHR42690">
    <property type="entry name" value="THREONINE SYNTHASE FAMILY MEMBER"/>
    <property type="match status" value="1"/>
</dbReference>
<organism evidence="11">
    <name type="scientific">mine drainage metagenome</name>
    <dbReference type="NCBI Taxonomy" id="410659"/>
    <lineage>
        <taxon>unclassified sequences</taxon>
        <taxon>metagenomes</taxon>
        <taxon>ecological metagenomes</taxon>
    </lineage>
</organism>
<dbReference type="InterPro" id="IPR037158">
    <property type="entry name" value="Thr_synth_N_sf"/>
</dbReference>
<dbReference type="AlphaFoldDB" id="A0A1J5S3Y7"/>
<dbReference type="InterPro" id="IPR004450">
    <property type="entry name" value="Thr_synthase-like"/>
</dbReference>
<keyword evidence="6" id="KW-0791">Threonine biosynthesis</keyword>
<gene>
    <name evidence="11" type="primary">thrC_6</name>
    <name evidence="11" type="ORF">GALL_190890</name>
</gene>
<evidence type="ECO:0000256" key="5">
    <source>
        <dbReference type="ARBA" id="ARBA00022605"/>
    </source>
</evidence>
<comment type="similarity">
    <text evidence="3">Belongs to the threonine synthase family.</text>
</comment>
<comment type="cofactor">
    <cofactor evidence="1">
        <name>pyridoxal 5'-phosphate</name>
        <dbReference type="ChEBI" id="CHEBI:597326"/>
    </cofactor>
</comment>
<dbReference type="Pfam" id="PF24857">
    <property type="entry name" value="THR4_C"/>
    <property type="match status" value="1"/>
</dbReference>
<dbReference type="SUPFAM" id="SSF53686">
    <property type="entry name" value="Tryptophan synthase beta subunit-like PLP-dependent enzymes"/>
    <property type="match status" value="1"/>
</dbReference>
<dbReference type="Pfam" id="PF14821">
    <property type="entry name" value="Thr_synth_N"/>
    <property type="match status" value="1"/>
</dbReference>
<dbReference type="InterPro" id="IPR029144">
    <property type="entry name" value="Thr_synth_N"/>
</dbReference>
<evidence type="ECO:0000256" key="7">
    <source>
        <dbReference type="ARBA" id="ARBA00022898"/>
    </source>
</evidence>
<dbReference type="GO" id="GO:0009088">
    <property type="term" value="P:threonine biosynthetic process"/>
    <property type="evidence" value="ECO:0007669"/>
    <property type="project" value="UniProtKB-UniPathway"/>
</dbReference>